<dbReference type="PANTHER" id="PTHR12526">
    <property type="entry name" value="GLYCOSYLTRANSFERASE"/>
    <property type="match status" value="1"/>
</dbReference>
<feature type="domain" description="Glycosyl transferase family 1" evidence="3">
    <location>
        <begin position="325"/>
        <end position="457"/>
    </location>
</feature>
<dbReference type="Proteomes" id="UP000182015">
    <property type="component" value="Unassembled WGS sequence"/>
</dbReference>
<dbReference type="STRING" id="1856638.A9Q68_03420"/>
<evidence type="ECO:0000313" key="6">
    <source>
        <dbReference type="Proteomes" id="UP000182015"/>
    </source>
</evidence>
<comment type="caution">
    <text evidence="5">The sequence shown here is derived from an EMBL/GenBank/DDBJ whole genome shotgun (WGS) entry which is preliminary data.</text>
</comment>
<evidence type="ECO:0000259" key="4">
    <source>
        <dbReference type="Pfam" id="PF22145"/>
    </source>
</evidence>
<dbReference type="OrthoDB" id="570545at2"/>
<dbReference type="GO" id="GO:0016757">
    <property type="term" value="F:glycosyltransferase activity"/>
    <property type="evidence" value="ECO:0007669"/>
    <property type="project" value="UniProtKB-KW"/>
</dbReference>
<evidence type="ECO:0000259" key="3">
    <source>
        <dbReference type="Pfam" id="PF00534"/>
    </source>
</evidence>
<evidence type="ECO:0000256" key="1">
    <source>
        <dbReference type="ARBA" id="ARBA00022676"/>
    </source>
</evidence>
<proteinExistence type="predicted"/>
<gene>
    <name evidence="5" type="ORF">A9Q68_03420</name>
</gene>
<dbReference type="InterPro" id="IPR001296">
    <property type="entry name" value="Glyco_trans_1"/>
</dbReference>
<dbReference type="EMBL" id="LZDD01000001">
    <property type="protein sequence ID" value="OJF72610.1"/>
    <property type="molecule type" value="Genomic_DNA"/>
</dbReference>
<dbReference type="SUPFAM" id="SSF53756">
    <property type="entry name" value="UDP-Glycosyltransferase/glycogen phosphorylase"/>
    <property type="match status" value="1"/>
</dbReference>
<accession>A0A1L8MPA9</accession>
<dbReference type="InterPro" id="IPR054396">
    <property type="entry name" value="GtfA_EBD"/>
</dbReference>
<protein>
    <submittedName>
        <fullName evidence="5">Uncharacterized protein</fullName>
    </submittedName>
</protein>
<name>A0A1L8MPA9_9STRE</name>
<dbReference type="PANTHER" id="PTHR12526:SF629">
    <property type="entry name" value="TEICHURONIC ACID BIOSYNTHESIS GLYCOSYLTRANSFERASE TUAH-RELATED"/>
    <property type="match status" value="1"/>
</dbReference>
<dbReference type="AlphaFoldDB" id="A0A1L8MPA9"/>
<keyword evidence="1" id="KW-0328">Glycosyltransferase</keyword>
<dbReference type="Pfam" id="PF00534">
    <property type="entry name" value="Glycos_transf_1"/>
    <property type="match status" value="1"/>
</dbReference>
<evidence type="ECO:0000256" key="2">
    <source>
        <dbReference type="ARBA" id="ARBA00022679"/>
    </source>
</evidence>
<keyword evidence="2" id="KW-0808">Transferase</keyword>
<dbReference type="RefSeq" id="WP_071793294.1">
    <property type="nucleotide sequence ID" value="NZ_LZDD01000001.1"/>
</dbReference>
<reference evidence="6" key="1">
    <citation type="submission" date="2016-06" db="EMBL/GenBank/DDBJ databases">
        <authorList>
            <person name="de Vries S.P.W."/>
            <person name="Hadjirin N.F."/>
            <person name="Lay E.M."/>
            <person name="Zadoks R.N."/>
            <person name="Peacock S.J."/>
            <person name="Parkhill J."/>
            <person name="Grant A.J."/>
            <person name="Mcdougall S."/>
            <person name="Holmes M.A."/>
        </authorList>
    </citation>
    <scope>NUCLEOTIDE SEQUENCE [LARGE SCALE GENOMIC DNA]</scope>
    <source>
        <strain evidence="6">NZ1587</strain>
    </source>
</reference>
<feature type="domain" description="GtfA extended beta-sheet meander" evidence="4">
    <location>
        <begin position="103"/>
        <end position="195"/>
    </location>
</feature>
<dbReference type="Pfam" id="PF22145">
    <property type="entry name" value="GtfA_EBD"/>
    <property type="match status" value="1"/>
</dbReference>
<keyword evidence="6" id="KW-1185">Reference proteome</keyword>
<dbReference type="Gene3D" id="3.40.50.2000">
    <property type="entry name" value="Glycogen Phosphorylase B"/>
    <property type="match status" value="2"/>
</dbReference>
<organism evidence="5 6">
    <name type="scientific">Streptococcus bovimastitidis</name>
    <dbReference type="NCBI Taxonomy" id="1856638"/>
    <lineage>
        <taxon>Bacteria</taxon>
        <taxon>Bacillati</taxon>
        <taxon>Bacillota</taxon>
        <taxon>Bacilli</taxon>
        <taxon>Lactobacillales</taxon>
        <taxon>Streptococcaceae</taxon>
        <taxon>Streptococcus</taxon>
    </lineage>
</organism>
<evidence type="ECO:0000313" key="5">
    <source>
        <dbReference type="EMBL" id="OJF72610.1"/>
    </source>
</evidence>
<sequence>MTIYNFNLLVGYAPSGVDYAQGYRAKLLRQLKQEAKFIFTEVPKWPYVKMYTQNTGILPEEIDSVHFSFLDDVSYIPSLSLKEVEAHYPQVEKLECIQRTEKEVHYLGNHQLLMAVLFSEADSHCVDSVSFFAEGKLLRRDYFTNRKLYSEYFYPVGDDGYVYAKLYRRVFYSSKGKMVYEELIGQNGSEYVFKNNSERFSKHELIEKFLKGLSLSSEDWLFIDRSTEFDFVQPVFKNKGNAKIAAFLHSDHYFEPNYDSHYLYFNYEYYYLLRQMKEIDCFITSTQLQKESLQAYIQAKFDYQARVEVIPVGSASLKDNPETSRKPYSLMTASRLDPRKRINWLIKAVVLAKKQVPQLQFDIYGMGGLRGELSELIKELNADSYIHMRGHQLLEEIYPQYQVYLSASIWETFGLTLLEAASYGLSLIGLNVHYGNQLFIEDGKNGYLVDFDHNADEEVVIHAMAEKIITYYSLTFEEEAAFHQHSRQLSHRFTEEKLLAEWQEFFEKF</sequence>